<dbReference type="PANTHER" id="PTHR42892:SF1">
    <property type="entry name" value="GLUCOSAMINE-6-PHOSPHATE ISOMERASE"/>
    <property type="match status" value="1"/>
</dbReference>
<dbReference type="HAMAP" id="MF_01241">
    <property type="entry name" value="GlcN6P_deamin"/>
    <property type="match status" value="1"/>
</dbReference>
<dbReference type="Proteomes" id="UP000526501">
    <property type="component" value="Unassembled WGS sequence"/>
</dbReference>
<dbReference type="CDD" id="cd01399">
    <property type="entry name" value="GlcN6P_deaminase"/>
    <property type="match status" value="1"/>
</dbReference>
<dbReference type="GO" id="GO:0005975">
    <property type="term" value="P:carbohydrate metabolic process"/>
    <property type="evidence" value="ECO:0007669"/>
    <property type="project" value="InterPro"/>
</dbReference>
<dbReference type="AlphaFoldDB" id="A0A7X1E9S7"/>
<evidence type="ECO:0000313" key="4">
    <source>
        <dbReference type="Proteomes" id="UP000526501"/>
    </source>
</evidence>
<keyword evidence="1" id="KW-0119">Carbohydrate metabolism</keyword>
<sequence length="634" mass="71088">MSNLISEGASQTSGVERVPVVIRDQAQEIIASIAEEIGQAVKQSETADKPLVLGLATGSTPVPLYRELIRRHREEGLSFKNVVTFNLDEYYPLSPDHPESYHRFMRDQLFDHIDIPKDQINIPSGTAKREEVHEACRAYEEKIASYGGLDIQILGIGRTGHIGFNEPGSGPRSKTRLVTLDRLTKVDAARDFHGEHNVPRYAVTMGVGTIMAAKRVILMAWGRSKATVLRDAIEAEPVESLPASFLQAHDNVCFFLDQAAASELTRFRQPWLVGFPEWDNKLARQAVTELSLKIGKPLLKLLDKDYQENGLSELITEQGPAYDLNIRVFNEVQHTITGWPGGKPNADDTHRPERAVPAKKRVLVLSPEPQDDVLAMGGTLSRLAQGGHEITVAYLTSGSLGVPDEEARWAAELMIEAEEGIGSKLAKQVLAELKTKGESDNDSVQLRQFKGYIRRNEARSSLQACGVPSKCVTFLDLPFYEEGRYRRFKAGDTDRDLLLKLLNEVQPHQIFVTGEAGDPSSVQGISFSVFSEAYNQARQNVWVSDCYVWLYRSDGREWESHQIEMAVPCSPDELRTKAQAIYLHRSQRSQVPILDEEKTEVWELALERNRTTANNYDKLGLAEYEAIECFVRWS</sequence>
<dbReference type="InterPro" id="IPR004547">
    <property type="entry name" value="Glucosamine6P_isomerase"/>
</dbReference>
<comment type="caution">
    <text evidence="1">Lacks conserved residue(s) required for the propagation of feature annotation.</text>
</comment>
<comment type="function">
    <text evidence="1">Catalyzes the reversible isomerization-deamination of glucosamine 6-phosphate (GlcN6P) to form fructose 6-phosphate (Fru6P) and ammonium ion.</text>
</comment>
<dbReference type="SUPFAM" id="SSF100950">
    <property type="entry name" value="NagB/RpiA/CoA transferase-like"/>
    <property type="match status" value="1"/>
</dbReference>
<dbReference type="InterPro" id="IPR037171">
    <property type="entry name" value="NagB/RpiA_transferase-like"/>
</dbReference>
<keyword evidence="1 3" id="KW-0378">Hydrolase</keyword>
<dbReference type="InterPro" id="IPR024078">
    <property type="entry name" value="LmbE-like_dom_sf"/>
</dbReference>
<dbReference type="SUPFAM" id="SSF102588">
    <property type="entry name" value="LmbE-like"/>
    <property type="match status" value="1"/>
</dbReference>
<reference evidence="3 4" key="1">
    <citation type="submission" date="2020-07" db="EMBL/GenBank/DDBJ databases">
        <authorList>
            <person name="Feng X."/>
        </authorList>
    </citation>
    <scope>NUCLEOTIDE SEQUENCE [LARGE SCALE GENOMIC DNA]</scope>
    <source>
        <strain evidence="3 4">JCM23202</strain>
    </source>
</reference>
<feature type="active site" description="For ring-opening step" evidence="1">
    <location>
        <position position="166"/>
    </location>
</feature>
<dbReference type="Gene3D" id="3.40.50.10320">
    <property type="entry name" value="LmbE-like"/>
    <property type="match status" value="1"/>
</dbReference>
<dbReference type="Pfam" id="PF02585">
    <property type="entry name" value="PIG-L"/>
    <property type="match status" value="1"/>
</dbReference>
<dbReference type="InterPro" id="IPR003737">
    <property type="entry name" value="GlcNAc_PI_deacetylase-related"/>
</dbReference>
<comment type="catalytic activity">
    <reaction evidence="1">
        <text>alpha-D-glucosamine 6-phosphate + H2O = beta-D-fructose 6-phosphate + NH4(+)</text>
        <dbReference type="Rhea" id="RHEA:12172"/>
        <dbReference type="ChEBI" id="CHEBI:15377"/>
        <dbReference type="ChEBI" id="CHEBI:28938"/>
        <dbReference type="ChEBI" id="CHEBI:57634"/>
        <dbReference type="ChEBI" id="CHEBI:75989"/>
        <dbReference type="EC" id="3.5.99.6"/>
    </reaction>
</comment>
<feature type="domain" description="Glucosamine/galactosamine-6-phosphate isomerase" evidence="2">
    <location>
        <begin position="25"/>
        <end position="250"/>
    </location>
</feature>
<gene>
    <name evidence="1 3" type="primary">nagB</name>
    <name evidence="3" type="ORF">H5P27_15730</name>
</gene>
<feature type="active site" description="Proton acceptor; for ring-opening step" evidence="1">
    <location>
        <position position="161"/>
    </location>
</feature>
<proteinExistence type="inferred from homology"/>
<dbReference type="EMBL" id="JACHVC010000013">
    <property type="protein sequence ID" value="MBC2607503.1"/>
    <property type="molecule type" value="Genomic_DNA"/>
</dbReference>
<dbReference type="UniPathway" id="UPA00629">
    <property type="reaction ID" value="UER00684"/>
</dbReference>
<comment type="caution">
    <text evidence="3">The sequence shown here is derived from an EMBL/GenBank/DDBJ whole genome shotgun (WGS) entry which is preliminary data.</text>
</comment>
<comment type="similarity">
    <text evidence="1">Belongs to the glucosamine/galactosamine-6-phosphate isomerase family. NagB subfamily.</text>
</comment>
<dbReference type="InterPro" id="IPR052960">
    <property type="entry name" value="GlcN6P_deaminase-like"/>
</dbReference>
<name>A0A7X1E9S7_9BACT</name>
<organism evidence="3 4">
    <name type="scientific">Pelagicoccus albus</name>
    <dbReference type="NCBI Taxonomy" id="415222"/>
    <lineage>
        <taxon>Bacteria</taxon>
        <taxon>Pseudomonadati</taxon>
        <taxon>Verrucomicrobiota</taxon>
        <taxon>Opitutia</taxon>
        <taxon>Puniceicoccales</taxon>
        <taxon>Pelagicoccaceae</taxon>
        <taxon>Pelagicoccus</taxon>
    </lineage>
</organism>
<protein>
    <recommendedName>
        <fullName evidence="1">Glucosamine-6-phosphate deaminase</fullName>
        <ecNumber evidence="1">3.5.99.6</ecNumber>
    </recommendedName>
    <alternativeName>
        <fullName evidence="1">GlcN6P deaminase</fullName>
        <shortName evidence="1">GNPDA</shortName>
    </alternativeName>
    <alternativeName>
        <fullName evidence="1">Glucosamine-6-phosphate isomerase</fullName>
    </alternativeName>
</protein>
<dbReference type="Pfam" id="PF01182">
    <property type="entry name" value="Glucosamine_iso"/>
    <property type="match status" value="1"/>
</dbReference>
<dbReference type="PANTHER" id="PTHR42892">
    <property type="entry name" value="GLUCOSAMINE-6-PHOSPHATE DEAMINASE-LIKE PROTEIN BT_0258-RELATED"/>
    <property type="match status" value="1"/>
</dbReference>
<dbReference type="Gene3D" id="3.40.50.1360">
    <property type="match status" value="1"/>
</dbReference>
<dbReference type="NCBIfam" id="TIGR00502">
    <property type="entry name" value="nagB"/>
    <property type="match status" value="1"/>
</dbReference>
<dbReference type="EC" id="3.5.99.6" evidence="1"/>
<dbReference type="GO" id="GO:0019262">
    <property type="term" value="P:N-acetylneuraminate catabolic process"/>
    <property type="evidence" value="ECO:0007669"/>
    <property type="project" value="UniProtKB-UniRule"/>
</dbReference>
<dbReference type="InterPro" id="IPR006148">
    <property type="entry name" value="Glc/Gal-6P_isomerase"/>
</dbReference>
<dbReference type="GO" id="GO:0006046">
    <property type="term" value="P:N-acetylglucosamine catabolic process"/>
    <property type="evidence" value="ECO:0007669"/>
    <property type="project" value="UniProtKB-UniRule"/>
</dbReference>
<comment type="pathway">
    <text evidence="1">Amino-sugar metabolism; N-acetylneuraminate degradation; D-fructose 6-phosphate from N-acetylneuraminate: step 5/5.</text>
</comment>
<evidence type="ECO:0000259" key="2">
    <source>
        <dbReference type="Pfam" id="PF01182"/>
    </source>
</evidence>
<dbReference type="NCBIfam" id="NF002557">
    <property type="entry name" value="PRK02122.1"/>
    <property type="match status" value="1"/>
</dbReference>
<evidence type="ECO:0000313" key="3">
    <source>
        <dbReference type="EMBL" id="MBC2607503.1"/>
    </source>
</evidence>
<feature type="active site" description="Proton acceptor; for enolization step" evidence="1">
    <location>
        <position position="88"/>
    </location>
</feature>
<keyword evidence="4" id="KW-1185">Reference proteome</keyword>
<accession>A0A7X1E9S7</accession>
<dbReference type="GO" id="GO:0004342">
    <property type="term" value="F:glucosamine-6-phosphate deaminase activity"/>
    <property type="evidence" value="ECO:0007669"/>
    <property type="project" value="UniProtKB-UniRule"/>
</dbReference>
<evidence type="ECO:0000256" key="1">
    <source>
        <dbReference type="HAMAP-Rule" id="MF_01241"/>
    </source>
</evidence>